<organism evidence="4">
    <name type="scientific">bioreactor metagenome</name>
    <dbReference type="NCBI Taxonomy" id="1076179"/>
    <lineage>
        <taxon>unclassified sequences</taxon>
        <taxon>metagenomes</taxon>
        <taxon>ecological metagenomes</taxon>
    </lineage>
</organism>
<dbReference type="GO" id="GO:0015935">
    <property type="term" value="C:small ribosomal subunit"/>
    <property type="evidence" value="ECO:0007669"/>
    <property type="project" value="TreeGrafter"/>
</dbReference>
<feature type="region of interest" description="Disordered" evidence="3">
    <location>
        <begin position="146"/>
        <end position="180"/>
    </location>
</feature>
<dbReference type="NCBIfam" id="TIGR00002">
    <property type="entry name" value="S16"/>
    <property type="match status" value="1"/>
</dbReference>
<evidence type="ECO:0000256" key="3">
    <source>
        <dbReference type="SAM" id="MobiDB-lite"/>
    </source>
</evidence>
<dbReference type="GO" id="GO:0006412">
    <property type="term" value="P:translation"/>
    <property type="evidence" value="ECO:0007669"/>
    <property type="project" value="InterPro"/>
</dbReference>
<feature type="compositionally biased region" description="Acidic residues" evidence="3">
    <location>
        <begin position="157"/>
        <end position="180"/>
    </location>
</feature>
<dbReference type="AlphaFoldDB" id="A0A644UHL4"/>
<comment type="caution">
    <text evidence="4">The sequence shown here is derived from an EMBL/GenBank/DDBJ whole genome shotgun (WGS) entry which is preliminary data.</text>
</comment>
<evidence type="ECO:0000256" key="1">
    <source>
        <dbReference type="ARBA" id="ARBA00022980"/>
    </source>
</evidence>
<dbReference type="EMBL" id="VSSQ01000117">
    <property type="protein sequence ID" value="MPL78497.1"/>
    <property type="molecule type" value="Genomic_DNA"/>
</dbReference>
<dbReference type="HAMAP" id="MF_00385">
    <property type="entry name" value="Ribosomal_bS16"/>
    <property type="match status" value="1"/>
</dbReference>
<proteinExistence type="inferred from homology"/>
<evidence type="ECO:0000313" key="4">
    <source>
        <dbReference type="EMBL" id="MPL78497.1"/>
    </source>
</evidence>
<dbReference type="InterPro" id="IPR000307">
    <property type="entry name" value="Ribosomal_bS16"/>
</dbReference>
<dbReference type="InterPro" id="IPR023803">
    <property type="entry name" value="Ribosomal_bS16_dom_sf"/>
</dbReference>
<keyword evidence="2" id="KW-0687">Ribonucleoprotein</keyword>
<dbReference type="Gene3D" id="3.30.1320.10">
    <property type="match status" value="1"/>
</dbReference>
<keyword evidence="1 4" id="KW-0689">Ribosomal protein</keyword>
<dbReference type="NCBIfam" id="NF011094">
    <property type="entry name" value="PRK14521.1"/>
    <property type="match status" value="1"/>
</dbReference>
<protein>
    <submittedName>
        <fullName evidence="4">30S ribosomal protein S16</fullName>
    </submittedName>
</protein>
<accession>A0A644UHL4</accession>
<gene>
    <name evidence="4" type="primary">rpsP_9</name>
    <name evidence="4" type="ORF">SDC9_24366</name>
</gene>
<dbReference type="PANTHER" id="PTHR12919:SF20">
    <property type="entry name" value="SMALL RIBOSOMAL SUBUNIT PROTEIN BS16M"/>
    <property type="match status" value="1"/>
</dbReference>
<dbReference type="GO" id="GO:0003735">
    <property type="term" value="F:structural constituent of ribosome"/>
    <property type="evidence" value="ECO:0007669"/>
    <property type="project" value="InterPro"/>
</dbReference>
<dbReference type="PANTHER" id="PTHR12919">
    <property type="entry name" value="30S RIBOSOMAL PROTEIN S16"/>
    <property type="match status" value="1"/>
</dbReference>
<dbReference type="SUPFAM" id="SSF54565">
    <property type="entry name" value="Ribosomal protein S16"/>
    <property type="match status" value="1"/>
</dbReference>
<name>A0A644UHL4_9ZZZZ</name>
<evidence type="ECO:0000256" key="2">
    <source>
        <dbReference type="ARBA" id="ARBA00023274"/>
    </source>
</evidence>
<dbReference type="Pfam" id="PF00886">
    <property type="entry name" value="Ribosomal_S16"/>
    <property type="match status" value="1"/>
</dbReference>
<dbReference type="GO" id="GO:0005737">
    <property type="term" value="C:cytoplasm"/>
    <property type="evidence" value="ECO:0007669"/>
    <property type="project" value="UniProtKB-ARBA"/>
</dbReference>
<reference evidence="4" key="1">
    <citation type="submission" date="2019-08" db="EMBL/GenBank/DDBJ databases">
        <authorList>
            <person name="Kucharzyk K."/>
            <person name="Murdoch R.W."/>
            <person name="Higgins S."/>
            <person name="Loffler F."/>
        </authorList>
    </citation>
    <scope>NUCLEOTIDE SEQUENCE</scope>
</reference>
<sequence>MRLQRHGKKGRPFYHIVIADGRAPRDGRFIEKIGTYNPVAKPAEIDLNFEKAYDWFVKGADPTPTVKAILSEKGVLLYNHLMKGVAKGAFTKEVAEVRFNEWKESKENKTSSAVKAIELSEKEASKKRLEAEARVNEARAEAIAKKRMQEAQAAAGETEEAAAEAAEEPAAEAAEETAAE</sequence>